<feature type="domain" description="SBF1/SBF2" evidence="1">
    <location>
        <begin position="101"/>
        <end position="151"/>
    </location>
</feature>
<dbReference type="STRING" id="400727.A0A2T7NJE1"/>
<evidence type="ECO:0000313" key="3">
    <source>
        <dbReference type="Proteomes" id="UP000245119"/>
    </source>
</evidence>
<organism evidence="2 3">
    <name type="scientific">Pomacea canaliculata</name>
    <name type="common">Golden apple snail</name>
    <dbReference type="NCBI Taxonomy" id="400727"/>
    <lineage>
        <taxon>Eukaryota</taxon>
        <taxon>Metazoa</taxon>
        <taxon>Spiralia</taxon>
        <taxon>Lophotrochozoa</taxon>
        <taxon>Mollusca</taxon>
        <taxon>Gastropoda</taxon>
        <taxon>Caenogastropoda</taxon>
        <taxon>Architaenioglossa</taxon>
        <taxon>Ampullarioidea</taxon>
        <taxon>Ampullariidae</taxon>
        <taxon>Pomacea</taxon>
    </lineage>
</organism>
<protein>
    <recommendedName>
        <fullName evidence="1">SBF1/SBF2 domain-containing protein</fullName>
    </recommendedName>
</protein>
<dbReference type="PANTHER" id="PTHR13663:SF2">
    <property type="entry name" value="SIMILAR TO RIKEN CDNA 6430548M08"/>
    <property type="match status" value="1"/>
</dbReference>
<keyword evidence="3" id="KW-1185">Reference proteome</keyword>
<dbReference type="PANTHER" id="PTHR13663">
    <property type="entry name" value="SIMILAR TO RIKEN CDNA 6430548M08"/>
    <property type="match status" value="1"/>
</dbReference>
<gene>
    <name evidence="2" type="ORF">C0Q70_19456</name>
</gene>
<evidence type="ECO:0000313" key="2">
    <source>
        <dbReference type="EMBL" id="PVD21285.1"/>
    </source>
</evidence>
<dbReference type="InterPro" id="IPR022096">
    <property type="entry name" value="SBF1/SBF2"/>
</dbReference>
<proteinExistence type="predicted"/>
<accession>A0A2T7NJE1</accession>
<evidence type="ECO:0000259" key="1">
    <source>
        <dbReference type="Pfam" id="PF12335"/>
    </source>
</evidence>
<name>A0A2T7NJE1_POMCA</name>
<reference evidence="2 3" key="1">
    <citation type="submission" date="2018-04" db="EMBL/GenBank/DDBJ databases">
        <title>The genome of golden apple snail Pomacea canaliculata provides insight into stress tolerance and invasive adaptation.</title>
        <authorList>
            <person name="Liu C."/>
            <person name="Liu B."/>
            <person name="Ren Y."/>
            <person name="Zhang Y."/>
            <person name="Wang H."/>
            <person name="Li S."/>
            <person name="Jiang F."/>
            <person name="Yin L."/>
            <person name="Zhang G."/>
            <person name="Qian W."/>
            <person name="Fan W."/>
        </authorList>
    </citation>
    <scope>NUCLEOTIDE SEQUENCE [LARGE SCALE GENOMIC DNA]</scope>
    <source>
        <strain evidence="2">SZHN2017</strain>
        <tissue evidence="2">Muscle</tissue>
    </source>
</reference>
<dbReference type="Pfam" id="PF12335">
    <property type="entry name" value="SBF2"/>
    <property type="match status" value="1"/>
</dbReference>
<dbReference type="EMBL" id="PZQS01000012">
    <property type="protein sequence ID" value="PVD21285.1"/>
    <property type="molecule type" value="Genomic_DNA"/>
</dbReference>
<comment type="caution">
    <text evidence="2">The sequence shown here is derived from an EMBL/GenBank/DDBJ whole genome shotgun (WGS) entry which is preliminary data.</text>
</comment>
<dbReference type="InterPro" id="IPR039872">
    <property type="entry name" value="KIAA0513"/>
</dbReference>
<dbReference type="Proteomes" id="UP000245119">
    <property type="component" value="Linkage Group LG12"/>
</dbReference>
<dbReference type="OrthoDB" id="6268344at2759"/>
<dbReference type="AlphaFoldDB" id="A0A2T7NJE1"/>
<sequence>MGRPLTCLSSVKPSAAGGHHACVIGPERFDPLHDEIVIPLGWLLDDEGSQSENSLCPAKRRHRRMSKTLSGEVRNRKDNGSYCMSCSSIDVAMPGPGGDKSFLYMFLKDQPIWQSLRFWNAAFFDAVQCERSRRPMPTNSAANDTMTDDRNFQENITFGQLGTFACNMRAFGLSRELCMEFLRKQSTIANLSEDQVKLLRDNVDKMKDT</sequence>